<feature type="region of interest" description="Disordered" evidence="1">
    <location>
        <begin position="320"/>
        <end position="380"/>
    </location>
</feature>
<feature type="compositionally biased region" description="Low complexity" evidence="1">
    <location>
        <begin position="107"/>
        <end position="123"/>
    </location>
</feature>
<feature type="compositionally biased region" description="Low complexity" evidence="1">
    <location>
        <begin position="34"/>
        <end position="46"/>
    </location>
</feature>
<feature type="compositionally biased region" description="Polar residues" evidence="1">
    <location>
        <begin position="212"/>
        <end position="223"/>
    </location>
</feature>
<accession>A0AAV4E051</accession>
<protein>
    <submittedName>
        <fullName evidence="2">Uncharacterized protein</fullName>
    </submittedName>
</protein>
<reference evidence="2 3" key="1">
    <citation type="journal article" date="2021" name="Elife">
        <title>Chloroplast acquisition without the gene transfer in kleptoplastic sea slugs, Plakobranchus ocellatus.</title>
        <authorList>
            <person name="Maeda T."/>
            <person name="Takahashi S."/>
            <person name="Yoshida T."/>
            <person name="Shimamura S."/>
            <person name="Takaki Y."/>
            <person name="Nagai Y."/>
            <person name="Toyoda A."/>
            <person name="Suzuki Y."/>
            <person name="Arimoto A."/>
            <person name="Ishii H."/>
            <person name="Satoh N."/>
            <person name="Nishiyama T."/>
            <person name="Hasebe M."/>
            <person name="Maruyama T."/>
            <person name="Minagawa J."/>
            <person name="Obokata J."/>
            <person name="Shigenobu S."/>
        </authorList>
    </citation>
    <scope>NUCLEOTIDE SEQUENCE [LARGE SCALE GENOMIC DNA]</scope>
</reference>
<keyword evidence="3" id="KW-1185">Reference proteome</keyword>
<feature type="compositionally biased region" description="Basic and acidic residues" evidence="1">
    <location>
        <begin position="84"/>
        <end position="99"/>
    </location>
</feature>
<feature type="compositionally biased region" description="Polar residues" evidence="1">
    <location>
        <begin position="136"/>
        <end position="151"/>
    </location>
</feature>
<dbReference type="Proteomes" id="UP000735302">
    <property type="component" value="Unassembled WGS sequence"/>
</dbReference>
<evidence type="ECO:0000313" key="3">
    <source>
        <dbReference type="Proteomes" id="UP000735302"/>
    </source>
</evidence>
<sequence>MSDQWKTIPGLEGEGKERGRAGKGKKGRRRRSRSGSNSSSSSSRSSSDGDRFGSTRARTGGKNKSKASAPTPGSPYKEAGVKQARKEEKAGATGEENKKSYKKPSTESDNNNNNSGDTSTIISKGDNQTRGESAKNNRQSQSKGQDSNAVKTNRKQNDNNNNNDSVPKTSSNDSRGKPQWSHSARGRPATSGARLESSGNPRGYDNSERNPYRQNLGSSTDQVADQRPIFGAWKTPDPERQRLLVERLAPAKPPVPQDPRFNHWKNHFLYYWHIGVDRKPRREGNYQNSSRVHQHCEVGKTSAYCQNGYDHRLLRRPKTTSGRVMRDHNNSNHHHMGLDLANHPYTGSASVGGRPAKQQGGSQSAREYGPGDSPSIVSGLDRRYMGLQAVSSSEMQEIVDRLTKMTSAYNAKFAPNPHVWVDTEPGAHMVKRSHTTFG</sequence>
<proteinExistence type="predicted"/>
<organism evidence="2 3">
    <name type="scientific">Plakobranchus ocellatus</name>
    <dbReference type="NCBI Taxonomy" id="259542"/>
    <lineage>
        <taxon>Eukaryota</taxon>
        <taxon>Metazoa</taxon>
        <taxon>Spiralia</taxon>
        <taxon>Lophotrochozoa</taxon>
        <taxon>Mollusca</taxon>
        <taxon>Gastropoda</taxon>
        <taxon>Heterobranchia</taxon>
        <taxon>Euthyneura</taxon>
        <taxon>Panpulmonata</taxon>
        <taxon>Sacoglossa</taxon>
        <taxon>Placobranchoidea</taxon>
        <taxon>Plakobranchidae</taxon>
        <taxon>Plakobranchus</taxon>
    </lineage>
</organism>
<name>A0AAV4E051_9GAST</name>
<gene>
    <name evidence="2" type="ORF">PoB_007613000</name>
</gene>
<feature type="region of interest" description="Disordered" evidence="1">
    <location>
        <begin position="1"/>
        <end position="225"/>
    </location>
</feature>
<comment type="caution">
    <text evidence="2">The sequence shown here is derived from an EMBL/GenBank/DDBJ whole genome shotgun (WGS) entry which is preliminary data.</text>
</comment>
<dbReference type="AlphaFoldDB" id="A0AAV4E051"/>
<evidence type="ECO:0000256" key="1">
    <source>
        <dbReference type="SAM" id="MobiDB-lite"/>
    </source>
</evidence>
<evidence type="ECO:0000313" key="2">
    <source>
        <dbReference type="EMBL" id="GFO49625.1"/>
    </source>
</evidence>
<feature type="compositionally biased region" description="Basic residues" evidence="1">
    <location>
        <begin position="21"/>
        <end position="33"/>
    </location>
</feature>
<dbReference type="EMBL" id="BLXT01008494">
    <property type="protein sequence ID" value="GFO49625.1"/>
    <property type="molecule type" value="Genomic_DNA"/>
</dbReference>